<accession>A0A3M7PSM0</accession>
<dbReference type="EMBL" id="REGN01009025">
    <property type="protein sequence ID" value="RNA02152.1"/>
    <property type="molecule type" value="Genomic_DNA"/>
</dbReference>
<evidence type="ECO:0000313" key="3">
    <source>
        <dbReference type="EMBL" id="RNA02152.1"/>
    </source>
</evidence>
<dbReference type="PANTHER" id="PTHR10334">
    <property type="entry name" value="CYSTEINE-RICH SECRETORY PROTEIN-RELATED"/>
    <property type="match status" value="1"/>
</dbReference>
<dbReference type="STRING" id="10195.A0A3M7PSM0"/>
<feature type="signal peptide" evidence="1">
    <location>
        <begin position="1"/>
        <end position="18"/>
    </location>
</feature>
<dbReference type="InterPro" id="IPR001283">
    <property type="entry name" value="CRISP-related"/>
</dbReference>
<gene>
    <name evidence="3" type="ORF">BpHYR1_039806</name>
</gene>
<keyword evidence="4" id="KW-1185">Reference proteome</keyword>
<evidence type="ECO:0000256" key="1">
    <source>
        <dbReference type="SAM" id="SignalP"/>
    </source>
</evidence>
<dbReference type="InterPro" id="IPR014044">
    <property type="entry name" value="CAP_dom"/>
</dbReference>
<feature type="chain" id="PRO_5018264465" evidence="1">
    <location>
        <begin position="19"/>
        <end position="229"/>
    </location>
</feature>
<sequence>MLFKSFICLCFIYGSVLCTLDQKRFQHEALMAHNLYRLIHGVPKLSINKNLSKIAFTRAQELVQSRNLFVKQLDFEGGKLGETIGCVSGFSSYNGISATQLWYSMVSKFDQEGEDSLEAASFSQVIWKSTKEVGFGVAENDGKFYFVAEYFPSGNIPGQYDTNVFQLNIADDLISKLNKSELENKIDVKLNENNFDKFLTGILEIIYNNNIYNNKESRIKIESSDQIDN</sequence>
<dbReference type="AlphaFoldDB" id="A0A3M7PSM0"/>
<feature type="domain" description="SCP" evidence="2">
    <location>
        <begin position="24"/>
        <end position="158"/>
    </location>
</feature>
<dbReference type="Gene3D" id="3.40.33.10">
    <property type="entry name" value="CAP"/>
    <property type="match status" value="1"/>
</dbReference>
<dbReference type="InterPro" id="IPR035940">
    <property type="entry name" value="CAP_sf"/>
</dbReference>
<reference evidence="3 4" key="1">
    <citation type="journal article" date="2018" name="Sci. Rep.">
        <title>Genomic signatures of local adaptation to the degree of environmental predictability in rotifers.</title>
        <authorList>
            <person name="Franch-Gras L."/>
            <person name="Hahn C."/>
            <person name="Garcia-Roger E.M."/>
            <person name="Carmona M.J."/>
            <person name="Serra M."/>
            <person name="Gomez A."/>
        </authorList>
    </citation>
    <scope>NUCLEOTIDE SEQUENCE [LARGE SCALE GENOMIC DNA]</scope>
    <source>
        <strain evidence="3">HYR1</strain>
    </source>
</reference>
<proteinExistence type="predicted"/>
<dbReference type="SUPFAM" id="SSF55797">
    <property type="entry name" value="PR-1-like"/>
    <property type="match status" value="1"/>
</dbReference>
<dbReference type="Proteomes" id="UP000276133">
    <property type="component" value="Unassembled WGS sequence"/>
</dbReference>
<dbReference type="OrthoDB" id="337038at2759"/>
<dbReference type="Pfam" id="PF00188">
    <property type="entry name" value="CAP"/>
    <property type="match status" value="1"/>
</dbReference>
<name>A0A3M7PSM0_BRAPC</name>
<protein>
    <submittedName>
        <fullName evidence="3">Golgi-associated plant pathogenesis-related 1</fullName>
    </submittedName>
</protein>
<evidence type="ECO:0000259" key="2">
    <source>
        <dbReference type="SMART" id="SM00198"/>
    </source>
</evidence>
<evidence type="ECO:0000313" key="4">
    <source>
        <dbReference type="Proteomes" id="UP000276133"/>
    </source>
</evidence>
<keyword evidence="1" id="KW-0732">Signal</keyword>
<comment type="caution">
    <text evidence="3">The sequence shown here is derived from an EMBL/GenBank/DDBJ whole genome shotgun (WGS) entry which is preliminary data.</text>
</comment>
<dbReference type="SMART" id="SM00198">
    <property type="entry name" value="SCP"/>
    <property type="match status" value="1"/>
</dbReference>
<organism evidence="3 4">
    <name type="scientific">Brachionus plicatilis</name>
    <name type="common">Marine rotifer</name>
    <name type="synonym">Brachionus muelleri</name>
    <dbReference type="NCBI Taxonomy" id="10195"/>
    <lineage>
        <taxon>Eukaryota</taxon>
        <taxon>Metazoa</taxon>
        <taxon>Spiralia</taxon>
        <taxon>Gnathifera</taxon>
        <taxon>Rotifera</taxon>
        <taxon>Eurotatoria</taxon>
        <taxon>Monogononta</taxon>
        <taxon>Pseudotrocha</taxon>
        <taxon>Ploima</taxon>
        <taxon>Brachionidae</taxon>
        <taxon>Brachionus</taxon>
    </lineage>
</organism>